<evidence type="ECO:0000313" key="2">
    <source>
        <dbReference type="Proteomes" id="UP000571554"/>
    </source>
</evidence>
<sequence>MGNGAYDAFDDTTKQYVSATNDYNQKDKFPDESLVPKDPKTVKRLVDEHIVDRNKPLTESLAKNPMNSVPLP</sequence>
<dbReference type="AlphaFoldDB" id="A0A7W9U0M9"/>
<gene>
    <name evidence="1" type="ORF">F4827_004747</name>
</gene>
<dbReference type="Proteomes" id="UP000571554">
    <property type="component" value="Unassembled WGS sequence"/>
</dbReference>
<accession>A0A7W9U0M9</accession>
<dbReference type="EMBL" id="JACHBW010000014">
    <property type="protein sequence ID" value="MBB6104882.1"/>
    <property type="molecule type" value="Genomic_DNA"/>
</dbReference>
<name>A0A7W9U0M9_9BURK</name>
<keyword evidence="2" id="KW-1185">Reference proteome</keyword>
<evidence type="ECO:0000313" key="1">
    <source>
        <dbReference type="EMBL" id="MBB6104882.1"/>
    </source>
</evidence>
<comment type="caution">
    <text evidence="1">The sequence shown here is derived from an EMBL/GenBank/DDBJ whole genome shotgun (WGS) entry which is preliminary data.</text>
</comment>
<protein>
    <submittedName>
        <fullName evidence="1">Uncharacterized protein</fullName>
    </submittedName>
</protein>
<organism evidence="1 2">
    <name type="scientific">Paraburkholderia bannensis</name>
    <dbReference type="NCBI Taxonomy" id="765414"/>
    <lineage>
        <taxon>Bacteria</taxon>
        <taxon>Pseudomonadati</taxon>
        <taxon>Pseudomonadota</taxon>
        <taxon>Betaproteobacteria</taxon>
        <taxon>Burkholderiales</taxon>
        <taxon>Burkholderiaceae</taxon>
        <taxon>Paraburkholderia</taxon>
    </lineage>
</organism>
<reference evidence="1 2" key="1">
    <citation type="submission" date="2020-08" db="EMBL/GenBank/DDBJ databases">
        <title>Above-ground endophytic microbial communities from plants in different locations in the United States.</title>
        <authorList>
            <person name="Frank C."/>
        </authorList>
    </citation>
    <scope>NUCLEOTIDE SEQUENCE [LARGE SCALE GENOMIC DNA]</scope>
    <source>
        <strain evidence="1 2">WP4_2_2</strain>
    </source>
</reference>
<proteinExistence type="predicted"/>